<evidence type="ECO:0000313" key="3">
    <source>
        <dbReference type="Proteomes" id="UP000468735"/>
    </source>
</evidence>
<dbReference type="InterPro" id="IPR050266">
    <property type="entry name" value="AB_hydrolase_sf"/>
</dbReference>
<dbReference type="PANTHER" id="PTHR43798:SF5">
    <property type="entry name" value="MONOACYLGLYCEROL LIPASE ABHD6"/>
    <property type="match status" value="1"/>
</dbReference>
<feature type="domain" description="AB hydrolase-1" evidence="1">
    <location>
        <begin position="13"/>
        <end position="251"/>
    </location>
</feature>
<dbReference type="GO" id="GO:0046464">
    <property type="term" value="P:acylglycerol catabolic process"/>
    <property type="evidence" value="ECO:0007669"/>
    <property type="project" value="TreeGrafter"/>
</dbReference>
<proteinExistence type="predicted"/>
<reference evidence="2 3" key="1">
    <citation type="submission" date="2019-09" db="EMBL/GenBank/DDBJ databases">
        <title>Actinomadura physcomitrii sp. nov., a novel actinomycete isolated from moss [Physcomitrium sphaericum (Ludw) Fuernr].</title>
        <authorList>
            <person name="Zhuang X."/>
            <person name="Liu C."/>
        </authorList>
    </citation>
    <scope>NUCLEOTIDE SEQUENCE [LARGE SCALE GENOMIC DNA]</scope>
    <source>
        <strain evidence="2 3">HMC1</strain>
    </source>
</reference>
<dbReference type="GO" id="GO:0047372">
    <property type="term" value="F:monoacylglycerol lipase activity"/>
    <property type="evidence" value="ECO:0007669"/>
    <property type="project" value="TreeGrafter"/>
</dbReference>
<sequence length="261" mass="27869">MLAYERIGRGSPLVLIHGVGHDRSAWRPVLTELSDQRELIALDLPGHGASSPLATDRAYTVEAYADAVRGAINDLGLERPHVAGNSLGGAIALELARSGDARSATALAPIGFWSPAEIRFTMASLRSTRALNRALRPLIPALLGHPWARAVLLAQFYGRPARLSPADARAAAEAFATSTALPVTLPHTRNYRFTAEPPISVPVTIAWGTRDRLLLPRQARHAQAILPSATHVRLNGCGHVPMSDDPQKVAATLLHGSKTSP</sequence>
<dbReference type="Pfam" id="PF12697">
    <property type="entry name" value="Abhydrolase_6"/>
    <property type="match status" value="1"/>
</dbReference>
<keyword evidence="2" id="KW-0378">Hydrolase</keyword>
<dbReference type="Proteomes" id="UP000468735">
    <property type="component" value="Unassembled WGS sequence"/>
</dbReference>
<evidence type="ECO:0000259" key="1">
    <source>
        <dbReference type="Pfam" id="PF12697"/>
    </source>
</evidence>
<dbReference type="RefSeq" id="WP_151556840.1">
    <property type="nucleotide sequence ID" value="NZ_WBMT01000001.1"/>
</dbReference>
<dbReference type="PANTHER" id="PTHR43798">
    <property type="entry name" value="MONOACYLGLYCEROL LIPASE"/>
    <property type="match status" value="1"/>
</dbReference>
<dbReference type="Gene3D" id="3.40.50.1820">
    <property type="entry name" value="alpha/beta hydrolase"/>
    <property type="match status" value="1"/>
</dbReference>
<dbReference type="OrthoDB" id="27092at2"/>
<name>A0A6H9ZCF0_9ACTN</name>
<dbReference type="InterPro" id="IPR000073">
    <property type="entry name" value="AB_hydrolase_1"/>
</dbReference>
<organism evidence="2 3">
    <name type="scientific">Actinomadura rudentiformis</name>
    <dbReference type="NCBI Taxonomy" id="359158"/>
    <lineage>
        <taxon>Bacteria</taxon>
        <taxon>Bacillati</taxon>
        <taxon>Actinomycetota</taxon>
        <taxon>Actinomycetes</taxon>
        <taxon>Streptosporangiales</taxon>
        <taxon>Thermomonosporaceae</taxon>
        <taxon>Actinomadura</taxon>
    </lineage>
</organism>
<accession>A0A6H9ZCF0</accession>
<keyword evidence="3" id="KW-1185">Reference proteome</keyword>
<dbReference type="SUPFAM" id="SSF53474">
    <property type="entry name" value="alpha/beta-Hydrolases"/>
    <property type="match status" value="1"/>
</dbReference>
<protein>
    <submittedName>
        <fullName evidence="2">Alpha/beta fold hydrolase</fullName>
    </submittedName>
</protein>
<comment type="caution">
    <text evidence="2">The sequence shown here is derived from an EMBL/GenBank/DDBJ whole genome shotgun (WGS) entry which is preliminary data.</text>
</comment>
<dbReference type="PRINTS" id="PR00111">
    <property type="entry name" value="ABHYDROLASE"/>
</dbReference>
<dbReference type="EMBL" id="WBMT01000001">
    <property type="protein sequence ID" value="KAB2352229.1"/>
    <property type="molecule type" value="Genomic_DNA"/>
</dbReference>
<dbReference type="GO" id="GO:0016020">
    <property type="term" value="C:membrane"/>
    <property type="evidence" value="ECO:0007669"/>
    <property type="project" value="TreeGrafter"/>
</dbReference>
<evidence type="ECO:0000313" key="2">
    <source>
        <dbReference type="EMBL" id="KAB2352229.1"/>
    </source>
</evidence>
<dbReference type="AlphaFoldDB" id="A0A6H9ZCF0"/>
<gene>
    <name evidence="2" type="ORF">F8566_00500</name>
</gene>
<dbReference type="InterPro" id="IPR029058">
    <property type="entry name" value="AB_hydrolase_fold"/>
</dbReference>